<dbReference type="InterPro" id="IPR045520">
    <property type="entry name" value="GPAT/DHAPAT_C"/>
</dbReference>
<dbReference type="Pfam" id="PF19277">
    <property type="entry name" value="GPAT_C"/>
    <property type="match status" value="1"/>
</dbReference>
<gene>
    <name evidence="8" type="ORF">SEPCBS57363_004061</name>
</gene>
<reference evidence="8 9" key="1">
    <citation type="submission" date="2024-01" db="EMBL/GenBank/DDBJ databases">
        <authorList>
            <person name="Allen C."/>
            <person name="Tagirdzhanova G."/>
        </authorList>
    </citation>
    <scope>NUCLEOTIDE SEQUENCE [LARGE SCALE GENOMIC DNA]</scope>
    <source>
        <strain evidence="8 9">CBS 573.63</strain>
    </source>
</reference>
<keyword evidence="4" id="KW-0472">Membrane</keyword>
<organism evidence="8 9">
    <name type="scientific">Sporothrix epigloea</name>
    <dbReference type="NCBI Taxonomy" id="1892477"/>
    <lineage>
        <taxon>Eukaryota</taxon>
        <taxon>Fungi</taxon>
        <taxon>Dikarya</taxon>
        <taxon>Ascomycota</taxon>
        <taxon>Pezizomycotina</taxon>
        <taxon>Sordariomycetes</taxon>
        <taxon>Sordariomycetidae</taxon>
        <taxon>Ophiostomatales</taxon>
        <taxon>Ophiostomataceae</taxon>
        <taxon>Sporothrix</taxon>
    </lineage>
</organism>
<evidence type="ECO:0000256" key="3">
    <source>
        <dbReference type="ARBA" id="ARBA00022679"/>
    </source>
</evidence>
<dbReference type="Proteomes" id="UP001642501">
    <property type="component" value="Unassembled WGS sequence"/>
</dbReference>
<sequence length="876" mass="97420">MADLDKASHNEAPDLKILGDTISFQPSGVELPTGSSLDKDDTREEALMKPMHSFRAEPLQFLRQVSLYVSGTGWRAYDNVIGQPLFYSGFSDNMKSLVLSAPLLRSRIAEMAELEVAREDRDGWLPPHNAKDYEQKRTKRRAQIASWLSELAEQWTDRMICKFENKTFIRGAYYLVTQLLTRAYHQGIHVAAEDVVMLRKVAESATRAKQSIVFLPCHRSHVDYVGLQLICYRLGIAMPVVVAGDNLDFPLVGSFLQHAGAMYIRRSFGDDMLYTTLVQAYIDTLLQGGYNLECFIEGGRSRTGKLLSPKFGILGFILDSLLSGRVQDTIIIPVSTQYDKVIETEGYVTELLGTPKKAENLSDFLTGGSSVLSLKLGRVDVRFHEPWSLRSFIDEQLVRLTGQPSPPKSSSTADSSTTAPPFDAAVRQKILRTLGYKVLSDINDVSVVMPTALIGTVLLTLRGRGVGQSELARRVQWLTTRIRAKGGRVAHFYSASLPDVIDRALEVLGKDLVGVIDGLAEPVYYAVDRFQLSFYRNMTIHLFISEALVCAAMYTRIKQGGGPSQQQITFDELYDQVLFLSTLFRGEFIFPTEGFEVNLDRTLRGLEADGLLQLERTSIGTGGTSTSKIVKVGLSELERTSGRESYDFYCFLLWPFIEASWLAAVSLMGLTPPEDVKDDLWIGVSKAQNSAQFLGKTLYHQGDLSYFEAVNKETLKNAYTRFQEEGMVRVVRSKDDPKAVQPRLQLDPDWRVPRDPATGQLRAEGRLWAFADKIAASRREGKNRRDGATVSTRVLALADRVGARLFDEAIKAANVKGGAPVTLTPEEADTMQKQAATKKNGGSGSGSGNEGGETDNRKSQRRRRRFDPQKPPSARL</sequence>
<dbReference type="SMART" id="SM00563">
    <property type="entry name" value="PlsC"/>
    <property type="match status" value="1"/>
</dbReference>
<keyword evidence="3" id="KW-0808">Transferase</keyword>
<keyword evidence="5" id="KW-0012">Acyltransferase</keyword>
<dbReference type="Pfam" id="PF01553">
    <property type="entry name" value="Acyltransferase"/>
    <property type="match status" value="1"/>
</dbReference>
<evidence type="ECO:0000256" key="5">
    <source>
        <dbReference type="ARBA" id="ARBA00023315"/>
    </source>
</evidence>
<dbReference type="PANTHER" id="PTHR12563">
    <property type="entry name" value="GLYCEROL-3-PHOSPHATE ACYLTRANSFERASE"/>
    <property type="match status" value="1"/>
</dbReference>
<feature type="compositionally biased region" description="Low complexity" evidence="6">
    <location>
        <begin position="408"/>
        <end position="420"/>
    </location>
</feature>
<protein>
    <recommendedName>
        <fullName evidence="7">Phospholipid/glycerol acyltransferase domain-containing protein</fullName>
    </recommendedName>
</protein>
<evidence type="ECO:0000256" key="2">
    <source>
        <dbReference type="ARBA" id="ARBA00007937"/>
    </source>
</evidence>
<accession>A0ABP0DTQ6</accession>
<dbReference type="SUPFAM" id="SSF69593">
    <property type="entry name" value="Glycerol-3-phosphate (1)-acyltransferase"/>
    <property type="match status" value="1"/>
</dbReference>
<dbReference type="CDD" id="cd07993">
    <property type="entry name" value="LPLAT_DHAPAT-like"/>
    <property type="match status" value="1"/>
</dbReference>
<feature type="domain" description="Phospholipid/glycerol acyltransferase" evidence="7">
    <location>
        <begin position="212"/>
        <end position="339"/>
    </location>
</feature>
<dbReference type="InterPro" id="IPR022284">
    <property type="entry name" value="GPAT/DHAPAT"/>
</dbReference>
<dbReference type="PANTHER" id="PTHR12563:SF17">
    <property type="entry name" value="DIHYDROXYACETONE PHOSPHATE ACYLTRANSFERASE"/>
    <property type="match status" value="1"/>
</dbReference>
<evidence type="ECO:0000256" key="1">
    <source>
        <dbReference type="ARBA" id="ARBA00004184"/>
    </source>
</evidence>
<dbReference type="EMBL" id="CAWUOM010000071">
    <property type="protein sequence ID" value="CAK7270355.1"/>
    <property type="molecule type" value="Genomic_DNA"/>
</dbReference>
<evidence type="ECO:0000259" key="7">
    <source>
        <dbReference type="SMART" id="SM00563"/>
    </source>
</evidence>
<evidence type="ECO:0000313" key="9">
    <source>
        <dbReference type="Proteomes" id="UP001642501"/>
    </source>
</evidence>
<evidence type="ECO:0000256" key="6">
    <source>
        <dbReference type="SAM" id="MobiDB-lite"/>
    </source>
</evidence>
<evidence type="ECO:0000256" key="4">
    <source>
        <dbReference type="ARBA" id="ARBA00023136"/>
    </source>
</evidence>
<keyword evidence="9" id="KW-1185">Reference proteome</keyword>
<dbReference type="InterPro" id="IPR002123">
    <property type="entry name" value="Plipid/glycerol_acylTrfase"/>
</dbReference>
<evidence type="ECO:0000313" key="8">
    <source>
        <dbReference type="EMBL" id="CAK7270355.1"/>
    </source>
</evidence>
<comment type="subcellular location">
    <subcellularLocation>
        <location evidence="1">Endomembrane system</location>
        <topology evidence="1">Peripheral membrane protein</topology>
    </subcellularLocation>
</comment>
<name>A0ABP0DTQ6_9PEZI</name>
<comment type="similarity">
    <text evidence="2">Belongs to the GPAT/DAPAT family.</text>
</comment>
<feature type="compositionally biased region" description="Gly residues" evidence="6">
    <location>
        <begin position="841"/>
        <end position="851"/>
    </location>
</feature>
<feature type="region of interest" description="Disordered" evidence="6">
    <location>
        <begin position="820"/>
        <end position="876"/>
    </location>
</feature>
<feature type="region of interest" description="Disordered" evidence="6">
    <location>
        <begin position="401"/>
        <end position="420"/>
    </location>
</feature>
<proteinExistence type="inferred from homology"/>
<dbReference type="InterPro" id="IPR041728">
    <property type="entry name" value="GPAT/DHAPAT_LPLAT"/>
</dbReference>
<comment type="caution">
    <text evidence="8">The sequence shown here is derived from an EMBL/GenBank/DDBJ whole genome shotgun (WGS) entry which is preliminary data.</text>
</comment>